<dbReference type="AlphaFoldDB" id="A0AAE3VF49"/>
<organism evidence="2 3">
    <name type="scientific">Oligosphaera ethanolica</name>
    <dbReference type="NCBI Taxonomy" id="760260"/>
    <lineage>
        <taxon>Bacteria</taxon>
        <taxon>Pseudomonadati</taxon>
        <taxon>Lentisphaerota</taxon>
        <taxon>Oligosphaeria</taxon>
        <taxon>Oligosphaerales</taxon>
        <taxon>Oligosphaeraceae</taxon>
        <taxon>Oligosphaera</taxon>
    </lineage>
</organism>
<name>A0AAE3VF49_9BACT</name>
<feature type="region of interest" description="Disordered" evidence="1">
    <location>
        <begin position="1"/>
        <end position="21"/>
    </location>
</feature>
<gene>
    <name evidence="2" type="ORF">J3R75_001191</name>
</gene>
<evidence type="ECO:0000256" key="1">
    <source>
        <dbReference type="SAM" id="MobiDB-lite"/>
    </source>
</evidence>
<dbReference type="InterPro" id="IPR042095">
    <property type="entry name" value="SUMF_sf"/>
</dbReference>
<dbReference type="Proteomes" id="UP001238163">
    <property type="component" value="Unassembled WGS sequence"/>
</dbReference>
<sequence length="57" mass="6237">MLCVHEQQGLSKEQDDDGGGWGDFARGCRSASRGSYWPDGRISIFGLRVARSVPPVQ</sequence>
<dbReference type="RefSeq" id="WP_307260427.1">
    <property type="nucleotide sequence ID" value="NZ_JAUSVL010000001.1"/>
</dbReference>
<evidence type="ECO:0000313" key="3">
    <source>
        <dbReference type="Proteomes" id="UP001238163"/>
    </source>
</evidence>
<protein>
    <submittedName>
        <fullName evidence="2">Uncharacterized protein</fullName>
    </submittedName>
</protein>
<dbReference type="EMBL" id="JAUSVL010000001">
    <property type="protein sequence ID" value="MDQ0289084.1"/>
    <property type="molecule type" value="Genomic_DNA"/>
</dbReference>
<proteinExistence type="predicted"/>
<dbReference type="InterPro" id="IPR016187">
    <property type="entry name" value="CTDL_fold"/>
</dbReference>
<keyword evidence="3" id="KW-1185">Reference proteome</keyword>
<evidence type="ECO:0000313" key="2">
    <source>
        <dbReference type="EMBL" id="MDQ0289084.1"/>
    </source>
</evidence>
<accession>A0AAE3VF49</accession>
<reference evidence="2" key="1">
    <citation type="submission" date="2023-07" db="EMBL/GenBank/DDBJ databases">
        <title>Genomic Encyclopedia of Type Strains, Phase IV (KMG-IV): sequencing the most valuable type-strain genomes for metagenomic binning, comparative biology and taxonomic classification.</title>
        <authorList>
            <person name="Goeker M."/>
        </authorList>
    </citation>
    <scope>NUCLEOTIDE SEQUENCE</scope>
    <source>
        <strain evidence="2">DSM 24202</strain>
    </source>
</reference>
<dbReference type="Gene3D" id="3.90.1580.10">
    <property type="entry name" value="paralog of FGE (formylglycine-generating enzyme)"/>
    <property type="match status" value="1"/>
</dbReference>
<comment type="caution">
    <text evidence="2">The sequence shown here is derived from an EMBL/GenBank/DDBJ whole genome shotgun (WGS) entry which is preliminary data.</text>
</comment>
<dbReference type="SUPFAM" id="SSF56436">
    <property type="entry name" value="C-type lectin-like"/>
    <property type="match status" value="1"/>
</dbReference>